<comment type="caution">
    <text evidence="1">The sequence shown here is derived from an EMBL/GenBank/DDBJ whole genome shotgun (WGS) entry which is preliminary data.</text>
</comment>
<accession>A0A9D1PHP4</accession>
<gene>
    <name evidence="1" type="ORF">H9746_03170</name>
</gene>
<sequence>MNEIIINGMGFNEYIIKNNVFQKAHDSLIECLKNWYEDDPKHFIEDMWADLTQVLQTYHFKNKIVAVNKNFLYEPALDYISISIQIEDGDGTHAATYTAFMDFDGNIFDDKLAK</sequence>
<organism evidence="1 2">
    <name type="scientific">Candidatus Butyricicoccus avistercoris</name>
    <dbReference type="NCBI Taxonomy" id="2838518"/>
    <lineage>
        <taxon>Bacteria</taxon>
        <taxon>Bacillati</taxon>
        <taxon>Bacillota</taxon>
        <taxon>Clostridia</taxon>
        <taxon>Eubacteriales</taxon>
        <taxon>Butyricicoccaceae</taxon>
        <taxon>Butyricicoccus</taxon>
    </lineage>
</organism>
<dbReference type="EMBL" id="DXIE01000022">
    <property type="protein sequence ID" value="HIV61835.1"/>
    <property type="molecule type" value="Genomic_DNA"/>
</dbReference>
<dbReference type="Proteomes" id="UP000886808">
    <property type="component" value="Unassembled WGS sequence"/>
</dbReference>
<evidence type="ECO:0000313" key="1">
    <source>
        <dbReference type="EMBL" id="HIV61835.1"/>
    </source>
</evidence>
<reference evidence="1" key="1">
    <citation type="journal article" date="2021" name="PeerJ">
        <title>Extensive microbial diversity within the chicken gut microbiome revealed by metagenomics and culture.</title>
        <authorList>
            <person name="Gilroy R."/>
            <person name="Ravi A."/>
            <person name="Getino M."/>
            <person name="Pursley I."/>
            <person name="Horton D.L."/>
            <person name="Alikhan N.F."/>
            <person name="Baker D."/>
            <person name="Gharbi K."/>
            <person name="Hall N."/>
            <person name="Watson M."/>
            <person name="Adriaenssens E.M."/>
            <person name="Foster-Nyarko E."/>
            <person name="Jarju S."/>
            <person name="Secka A."/>
            <person name="Antonio M."/>
            <person name="Oren A."/>
            <person name="Chaudhuri R.R."/>
            <person name="La Ragione R."/>
            <person name="Hildebrand F."/>
            <person name="Pallen M.J."/>
        </authorList>
    </citation>
    <scope>NUCLEOTIDE SEQUENCE</scope>
    <source>
        <strain evidence="1">CHK193-4272</strain>
    </source>
</reference>
<proteinExistence type="predicted"/>
<dbReference type="AlphaFoldDB" id="A0A9D1PHP4"/>
<name>A0A9D1PHP4_9FIRM</name>
<protein>
    <submittedName>
        <fullName evidence="1">Uncharacterized protein</fullName>
    </submittedName>
</protein>
<evidence type="ECO:0000313" key="2">
    <source>
        <dbReference type="Proteomes" id="UP000886808"/>
    </source>
</evidence>
<reference evidence="1" key="2">
    <citation type="submission" date="2021-04" db="EMBL/GenBank/DDBJ databases">
        <authorList>
            <person name="Gilroy R."/>
        </authorList>
    </citation>
    <scope>NUCLEOTIDE SEQUENCE</scope>
    <source>
        <strain evidence="1">CHK193-4272</strain>
    </source>
</reference>